<keyword evidence="16" id="KW-1185">Reference proteome</keyword>
<comment type="subunit">
    <text evidence="2">Monomer.</text>
</comment>
<feature type="domain" description="Thioredoxin" evidence="14">
    <location>
        <begin position="5"/>
        <end position="164"/>
    </location>
</feature>
<evidence type="ECO:0000313" key="15">
    <source>
        <dbReference type="EMBL" id="GID09665.1"/>
    </source>
</evidence>
<evidence type="ECO:0000256" key="6">
    <source>
        <dbReference type="ARBA" id="ARBA00023002"/>
    </source>
</evidence>
<dbReference type="InterPro" id="IPR000866">
    <property type="entry name" value="AhpC/TSA"/>
</dbReference>
<protein>
    <recommendedName>
        <fullName evidence="3">thioredoxin-dependent peroxiredoxin</fullName>
        <ecNumber evidence="3">1.11.1.24</ecNumber>
    </recommendedName>
    <alternativeName>
        <fullName evidence="11">Bacterioferritin comigratory protein</fullName>
    </alternativeName>
    <alternativeName>
        <fullName evidence="9">Thioredoxin peroxidase</fullName>
    </alternativeName>
</protein>
<comment type="catalytic activity">
    <reaction evidence="12">
        <text>a hydroperoxide + [thioredoxin]-dithiol = an alcohol + [thioredoxin]-disulfide + H2O</text>
        <dbReference type="Rhea" id="RHEA:62620"/>
        <dbReference type="Rhea" id="RHEA-COMP:10698"/>
        <dbReference type="Rhea" id="RHEA-COMP:10700"/>
        <dbReference type="ChEBI" id="CHEBI:15377"/>
        <dbReference type="ChEBI" id="CHEBI:29950"/>
        <dbReference type="ChEBI" id="CHEBI:30879"/>
        <dbReference type="ChEBI" id="CHEBI:35924"/>
        <dbReference type="ChEBI" id="CHEBI:50058"/>
        <dbReference type="EC" id="1.11.1.24"/>
    </reaction>
</comment>
<proteinExistence type="inferred from homology"/>
<dbReference type="GO" id="GO:0005737">
    <property type="term" value="C:cytoplasm"/>
    <property type="evidence" value="ECO:0007669"/>
    <property type="project" value="TreeGrafter"/>
</dbReference>
<evidence type="ECO:0000313" key="16">
    <source>
        <dbReference type="Proteomes" id="UP000612808"/>
    </source>
</evidence>
<evidence type="ECO:0000256" key="2">
    <source>
        <dbReference type="ARBA" id="ARBA00011245"/>
    </source>
</evidence>
<dbReference type="PROSITE" id="PS51352">
    <property type="entry name" value="THIOREDOXIN_2"/>
    <property type="match status" value="1"/>
</dbReference>
<evidence type="ECO:0000256" key="3">
    <source>
        <dbReference type="ARBA" id="ARBA00013017"/>
    </source>
</evidence>
<evidence type="ECO:0000256" key="4">
    <source>
        <dbReference type="ARBA" id="ARBA00022559"/>
    </source>
</evidence>
<comment type="function">
    <text evidence="1">Thiol-specific peroxidase that catalyzes the reduction of hydrogen peroxide and organic hydroperoxides to water and alcohols, respectively. Plays a role in cell protection against oxidative stress by detoxifying peroxides and as sensor of hydrogen peroxide-mediated signaling events.</text>
</comment>
<evidence type="ECO:0000259" key="14">
    <source>
        <dbReference type="PROSITE" id="PS51352"/>
    </source>
</evidence>
<keyword evidence="8" id="KW-0676">Redox-active center</keyword>
<sequence length="164" mass="17510">MPKPPPVGTAAPDFELPGVLLRPGDGEAQVDRADYRLSAYRGRPVVLAFYPGDDTPVCTRQLCSYSDGLAGFADLGADVWGISRQGLDSHESFAVKRGIRFPLLSDTTGQVAGRYGIAVPGLGLRRSVFLVDADGTVRWRHVTLVGLGFPDRDELTRALAALAG</sequence>
<dbReference type="Pfam" id="PF00578">
    <property type="entry name" value="AhpC-TSA"/>
    <property type="match status" value="1"/>
</dbReference>
<dbReference type="EC" id="1.11.1.24" evidence="3"/>
<dbReference type="InterPro" id="IPR036249">
    <property type="entry name" value="Thioredoxin-like_sf"/>
</dbReference>
<dbReference type="PANTHER" id="PTHR42801">
    <property type="entry name" value="THIOREDOXIN-DEPENDENT PEROXIDE REDUCTASE"/>
    <property type="match status" value="1"/>
</dbReference>
<keyword evidence="7" id="KW-1015">Disulfide bond</keyword>
<evidence type="ECO:0000256" key="9">
    <source>
        <dbReference type="ARBA" id="ARBA00032824"/>
    </source>
</evidence>
<dbReference type="CDD" id="cd03017">
    <property type="entry name" value="PRX_BCP"/>
    <property type="match status" value="1"/>
</dbReference>
<gene>
    <name evidence="15" type="ORF">Aru02nite_05540</name>
</gene>
<feature type="active site" description="Cysteine sulfenic acid (-SOH) intermediate; for peroxidase activity" evidence="13">
    <location>
        <position position="58"/>
    </location>
</feature>
<comment type="similarity">
    <text evidence="10">Belongs to the peroxiredoxin family. BCP/PrxQ subfamily.</text>
</comment>
<evidence type="ECO:0000256" key="11">
    <source>
        <dbReference type="ARBA" id="ARBA00041373"/>
    </source>
</evidence>
<organism evidence="15 16">
    <name type="scientific">Actinocatenispora rupis</name>
    <dbReference type="NCBI Taxonomy" id="519421"/>
    <lineage>
        <taxon>Bacteria</taxon>
        <taxon>Bacillati</taxon>
        <taxon>Actinomycetota</taxon>
        <taxon>Actinomycetes</taxon>
        <taxon>Micromonosporales</taxon>
        <taxon>Micromonosporaceae</taxon>
        <taxon>Actinocatenispora</taxon>
    </lineage>
</organism>
<name>A0A8J3NAF8_9ACTN</name>
<comment type="caution">
    <text evidence="15">The sequence shown here is derived from an EMBL/GenBank/DDBJ whole genome shotgun (WGS) entry which is preliminary data.</text>
</comment>
<dbReference type="InterPro" id="IPR013766">
    <property type="entry name" value="Thioredoxin_domain"/>
</dbReference>
<keyword evidence="4" id="KW-0575">Peroxidase</keyword>
<dbReference type="AlphaFoldDB" id="A0A8J3NAF8"/>
<dbReference type="Gene3D" id="3.40.30.10">
    <property type="entry name" value="Glutaredoxin"/>
    <property type="match status" value="1"/>
</dbReference>
<accession>A0A8J3NAF8</accession>
<evidence type="ECO:0000256" key="10">
    <source>
        <dbReference type="ARBA" id="ARBA00038489"/>
    </source>
</evidence>
<dbReference type="RefSeq" id="WP_203654539.1">
    <property type="nucleotide sequence ID" value="NZ_BAAAZM010000010.1"/>
</dbReference>
<dbReference type="InterPro" id="IPR024706">
    <property type="entry name" value="Peroxiredoxin_AhpC-typ"/>
</dbReference>
<evidence type="ECO:0000256" key="8">
    <source>
        <dbReference type="ARBA" id="ARBA00023284"/>
    </source>
</evidence>
<evidence type="ECO:0000256" key="1">
    <source>
        <dbReference type="ARBA" id="ARBA00003330"/>
    </source>
</evidence>
<dbReference type="GO" id="GO:0008379">
    <property type="term" value="F:thioredoxin peroxidase activity"/>
    <property type="evidence" value="ECO:0007669"/>
    <property type="project" value="TreeGrafter"/>
</dbReference>
<dbReference type="Proteomes" id="UP000612808">
    <property type="component" value="Unassembled WGS sequence"/>
</dbReference>
<evidence type="ECO:0000256" key="5">
    <source>
        <dbReference type="ARBA" id="ARBA00022862"/>
    </source>
</evidence>
<dbReference type="PANTHER" id="PTHR42801:SF4">
    <property type="entry name" value="AHPC_TSA FAMILY PROTEIN"/>
    <property type="match status" value="1"/>
</dbReference>
<dbReference type="InterPro" id="IPR050924">
    <property type="entry name" value="Peroxiredoxin_BCP/PrxQ"/>
</dbReference>
<dbReference type="GO" id="GO:0045454">
    <property type="term" value="P:cell redox homeostasis"/>
    <property type="evidence" value="ECO:0007669"/>
    <property type="project" value="TreeGrafter"/>
</dbReference>
<reference evidence="15" key="1">
    <citation type="submission" date="2021-01" db="EMBL/GenBank/DDBJ databases">
        <title>Whole genome shotgun sequence of Actinocatenispora rupis NBRC 107355.</title>
        <authorList>
            <person name="Komaki H."/>
            <person name="Tamura T."/>
        </authorList>
    </citation>
    <scope>NUCLEOTIDE SEQUENCE</scope>
    <source>
        <strain evidence="15">NBRC 107355</strain>
    </source>
</reference>
<dbReference type="SUPFAM" id="SSF52833">
    <property type="entry name" value="Thioredoxin-like"/>
    <property type="match status" value="1"/>
</dbReference>
<evidence type="ECO:0000256" key="7">
    <source>
        <dbReference type="ARBA" id="ARBA00023157"/>
    </source>
</evidence>
<dbReference type="EMBL" id="BOMB01000001">
    <property type="protein sequence ID" value="GID09665.1"/>
    <property type="molecule type" value="Genomic_DNA"/>
</dbReference>
<keyword evidence="6" id="KW-0560">Oxidoreductase</keyword>
<keyword evidence="5" id="KW-0049">Antioxidant</keyword>
<evidence type="ECO:0000256" key="13">
    <source>
        <dbReference type="PIRSR" id="PIRSR000239-1"/>
    </source>
</evidence>
<evidence type="ECO:0000256" key="12">
    <source>
        <dbReference type="ARBA" id="ARBA00049091"/>
    </source>
</evidence>
<dbReference type="PIRSF" id="PIRSF000239">
    <property type="entry name" value="AHPC"/>
    <property type="match status" value="1"/>
</dbReference>
<dbReference type="GO" id="GO:0034599">
    <property type="term" value="P:cellular response to oxidative stress"/>
    <property type="evidence" value="ECO:0007669"/>
    <property type="project" value="TreeGrafter"/>
</dbReference>